<dbReference type="Proteomes" id="UP000046122">
    <property type="component" value="Unassembled WGS sequence"/>
</dbReference>
<protein>
    <submittedName>
        <fullName evidence="1">Uncharacterized protein</fullName>
    </submittedName>
</protein>
<dbReference type="EMBL" id="CCNE01000005">
    <property type="protein sequence ID" value="CDX51592.1"/>
    <property type="molecule type" value="Genomic_DNA"/>
</dbReference>
<gene>
    <name evidence="1" type="ORF">MPL3365_130549</name>
</gene>
<reference evidence="1 2" key="1">
    <citation type="submission" date="2014-08" db="EMBL/GenBank/DDBJ databases">
        <authorList>
            <person name="Moulin Lionel"/>
        </authorList>
    </citation>
    <scope>NUCLEOTIDE SEQUENCE [LARGE SCALE GENOMIC DNA]</scope>
</reference>
<sequence>MLKTQNPLKMLEVEAQHAVRRALEDVPIISDIHIPAETQRTEPDRGVDFVAQVNTQGKSWMIVCEVKLTGQPRIVRDAALNLRAAATQFGPRAVPVLVTPYLSKDARKTCRELAVHYLDLEGNCRITFDGIYIERESLSRPQVIKRELRSLFKPKSAQVLRVLLLHPNRTWKVTDLAQESGVSLGHISNVTSALIDREWGSRDEDGFRLTKPGTVLDNWRDNYEPPPGEVIRYYTLLHGKGFERAAQQLIGEAQGGVALASFAAAEWLAPYSRVSNHYLYVRREAMSLLQSILRVEPAAKGENLVVTVLDNDGILRDAIEPHPGIRTTGLVQTYLDLAQAGERGREAAEHLRTERLSWLS</sequence>
<proteinExistence type="predicted"/>
<name>A0A090FWY4_MESPL</name>
<dbReference type="AlphaFoldDB" id="A0A090FWY4"/>
<evidence type="ECO:0000313" key="1">
    <source>
        <dbReference type="EMBL" id="CDX51592.1"/>
    </source>
</evidence>
<organism evidence="1 2">
    <name type="scientific">Mesorhizobium plurifarium</name>
    <dbReference type="NCBI Taxonomy" id="69974"/>
    <lineage>
        <taxon>Bacteria</taxon>
        <taxon>Pseudomonadati</taxon>
        <taxon>Pseudomonadota</taxon>
        <taxon>Alphaproteobacteria</taxon>
        <taxon>Hyphomicrobiales</taxon>
        <taxon>Phyllobacteriaceae</taxon>
        <taxon>Mesorhizobium</taxon>
    </lineage>
</organism>
<accession>A0A090FWY4</accession>
<evidence type="ECO:0000313" key="2">
    <source>
        <dbReference type="Proteomes" id="UP000046122"/>
    </source>
</evidence>